<reference evidence="2 3" key="1">
    <citation type="submission" date="2020-05" db="EMBL/GenBank/DDBJ databases">
        <title>Gimesia benthica sp. nov., a novel planctomycete isolated from a deep-sea water sample of the Northwest Indian Ocean.</title>
        <authorList>
            <person name="Wang J."/>
            <person name="Ruan C."/>
            <person name="Song L."/>
            <person name="Zhu Y."/>
            <person name="Li A."/>
            <person name="Zheng X."/>
            <person name="Wang L."/>
            <person name="Lu Z."/>
            <person name="Huang Y."/>
            <person name="Du W."/>
            <person name="Zhou Y."/>
            <person name="Huang L."/>
            <person name="Dai X."/>
        </authorList>
    </citation>
    <scope>NUCLEOTIDE SEQUENCE [LARGE SCALE GENOMIC DNA]</scope>
    <source>
        <strain evidence="2 3">YYQ-30</strain>
    </source>
</reference>
<keyword evidence="3" id="KW-1185">Reference proteome</keyword>
<accession>A0A849KZ25</accession>
<dbReference type="EMBL" id="JABFBC010000001">
    <property type="protein sequence ID" value="NNU79666.1"/>
    <property type="molecule type" value="Genomic_DNA"/>
</dbReference>
<dbReference type="RefSeq" id="WP_171322822.1">
    <property type="nucleotide sequence ID" value="NZ_JABFBC010000001.1"/>
</dbReference>
<gene>
    <name evidence="2" type="ORF">HMH01_04350</name>
</gene>
<evidence type="ECO:0000313" key="3">
    <source>
        <dbReference type="Proteomes" id="UP000572377"/>
    </source>
</evidence>
<evidence type="ECO:0000256" key="1">
    <source>
        <dbReference type="SAM" id="MobiDB-lite"/>
    </source>
</evidence>
<feature type="region of interest" description="Disordered" evidence="1">
    <location>
        <begin position="1"/>
        <end position="25"/>
    </location>
</feature>
<sequence length="114" mass="12598">MALNESGSGAESPAIRKRKPKATLSTATVPAKITSRFFNVFINLPEQNIFYNENSGLKKCLKIKQGESGPCLLGSVKLRQGFCPDLSTGIVERFSLDIEPLWRQPDAESRTREA</sequence>
<dbReference type="AlphaFoldDB" id="A0A849KZ25"/>
<dbReference type="Proteomes" id="UP000572377">
    <property type="component" value="Unassembled WGS sequence"/>
</dbReference>
<protein>
    <submittedName>
        <fullName evidence="2">Uncharacterized protein</fullName>
    </submittedName>
</protein>
<proteinExistence type="predicted"/>
<comment type="caution">
    <text evidence="2">The sequence shown here is derived from an EMBL/GenBank/DDBJ whole genome shotgun (WGS) entry which is preliminary data.</text>
</comment>
<evidence type="ECO:0000313" key="2">
    <source>
        <dbReference type="EMBL" id="NNU79666.1"/>
    </source>
</evidence>
<name>A0A849KZ25_9RHOB</name>
<organism evidence="2 3">
    <name type="scientific">Halovulum dunhuangense</name>
    <dbReference type="NCBI Taxonomy" id="1505036"/>
    <lineage>
        <taxon>Bacteria</taxon>
        <taxon>Pseudomonadati</taxon>
        <taxon>Pseudomonadota</taxon>
        <taxon>Alphaproteobacteria</taxon>
        <taxon>Rhodobacterales</taxon>
        <taxon>Paracoccaceae</taxon>
        <taxon>Halovulum</taxon>
    </lineage>
</organism>